<reference evidence="4" key="1">
    <citation type="submission" date="2018-08" db="EMBL/GenBank/DDBJ databases">
        <authorList>
            <person name="Kim S.-J."/>
            <person name="Jung G.-Y."/>
        </authorList>
    </citation>
    <scope>NUCLEOTIDE SEQUENCE [LARGE SCALE GENOMIC DNA]</scope>
    <source>
        <strain evidence="4">GY_H</strain>
    </source>
</reference>
<evidence type="ECO:0000256" key="2">
    <source>
        <dbReference type="SAM" id="SignalP"/>
    </source>
</evidence>
<feature type="transmembrane region" description="Helical" evidence="1">
    <location>
        <begin position="125"/>
        <end position="144"/>
    </location>
</feature>
<sequence>MLALQFVALFLTAFALVPGGSHAASLMTKLAMTQETYFAAQAIYNGWALFGIASFGALAANAVLAVALRRQAMPFRLMLLAVVCLAGGLAIFFAFTYPANVATANWTVAPAGWQALRWQWEMSHAANTALTLAGFCALCLATLLTERT</sequence>
<keyword evidence="1" id="KW-1133">Transmembrane helix</keyword>
<proteinExistence type="predicted"/>
<feature type="transmembrane region" description="Helical" evidence="1">
    <location>
        <begin position="75"/>
        <end position="97"/>
    </location>
</feature>
<organism evidence="3 4">
    <name type="scientific">Undibacter mobilis</name>
    <dbReference type="NCBI Taxonomy" id="2292256"/>
    <lineage>
        <taxon>Bacteria</taxon>
        <taxon>Pseudomonadati</taxon>
        <taxon>Pseudomonadota</taxon>
        <taxon>Alphaproteobacteria</taxon>
        <taxon>Hyphomicrobiales</taxon>
        <taxon>Nitrobacteraceae</taxon>
        <taxon>Undibacter</taxon>
    </lineage>
</organism>
<keyword evidence="1" id="KW-0472">Membrane</keyword>
<evidence type="ECO:0000313" key="3">
    <source>
        <dbReference type="EMBL" id="RDV01114.1"/>
    </source>
</evidence>
<dbReference type="OrthoDB" id="1453741at2"/>
<protein>
    <submittedName>
        <fullName evidence="3">DUF1772 domain-containing protein</fullName>
    </submittedName>
</protein>
<evidence type="ECO:0000256" key="1">
    <source>
        <dbReference type="SAM" id="Phobius"/>
    </source>
</evidence>
<gene>
    <name evidence="3" type="ORF">DXH78_17910</name>
</gene>
<accession>A0A371B0Q9</accession>
<feature type="signal peptide" evidence="2">
    <location>
        <begin position="1"/>
        <end position="23"/>
    </location>
</feature>
<name>A0A371B0Q9_9BRAD</name>
<evidence type="ECO:0000313" key="4">
    <source>
        <dbReference type="Proteomes" id="UP000263993"/>
    </source>
</evidence>
<dbReference type="RefSeq" id="WP_115518631.1">
    <property type="nucleotide sequence ID" value="NZ_QRGO01000003.1"/>
</dbReference>
<dbReference type="EMBL" id="QRGO01000003">
    <property type="protein sequence ID" value="RDV01114.1"/>
    <property type="molecule type" value="Genomic_DNA"/>
</dbReference>
<dbReference type="AlphaFoldDB" id="A0A371B0Q9"/>
<keyword evidence="4" id="KW-1185">Reference proteome</keyword>
<dbReference type="Proteomes" id="UP000263993">
    <property type="component" value="Unassembled WGS sequence"/>
</dbReference>
<feature type="transmembrane region" description="Helical" evidence="1">
    <location>
        <begin position="47"/>
        <end position="68"/>
    </location>
</feature>
<keyword evidence="2" id="KW-0732">Signal</keyword>
<comment type="caution">
    <text evidence="3">The sequence shown here is derived from an EMBL/GenBank/DDBJ whole genome shotgun (WGS) entry which is preliminary data.</text>
</comment>
<feature type="chain" id="PRO_5016721133" evidence="2">
    <location>
        <begin position="24"/>
        <end position="148"/>
    </location>
</feature>
<keyword evidence="1" id="KW-0812">Transmembrane</keyword>